<dbReference type="PANTHER" id="PTHR13183:SF0">
    <property type="entry name" value="AXONEMAL DYNEIN LIGHT INTERMEDIATE POLYPEPTIDE 1"/>
    <property type="match status" value="1"/>
</dbReference>
<dbReference type="PANTHER" id="PTHR13183">
    <property type="entry name" value="AXONEMAL INNER ARM DYNEIN LIGHT CHAIN 28"/>
    <property type="match status" value="1"/>
</dbReference>
<reference evidence="10" key="2">
    <citation type="submission" date="2025-08" db="UniProtKB">
        <authorList>
            <consortium name="Ensembl"/>
        </authorList>
    </citation>
    <scope>IDENTIFICATION</scope>
</reference>
<dbReference type="GO" id="GO:0005930">
    <property type="term" value="C:axoneme"/>
    <property type="evidence" value="ECO:0007669"/>
    <property type="project" value="TreeGrafter"/>
</dbReference>
<evidence type="ECO:0000256" key="3">
    <source>
        <dbReference type="ARBA" id="ARBA00023175"/>
    </source>
</evidence>
<evidence type="ECO:0000256" key="8">
    <source>
        <dbReference type="SAM" id="Coils"/>
    </source>
</evidence>
<protein>
    <recommendedName>
        <fullName evidence="5">Axonemal dynein light intermediate polypeptide 1</fullName>
    </recommendedName>
    <alternativeName>
        <fullName evidence="6">Inner dynein arm light chain, axonemal</fullName>
    </alternativeName>
</protein>
<keyword evidence="3" id="KW-0505">Motor protein</keyword>
<reference evidence="10" key="3">
    <citation type="submission" date="2025-09" db="UniProtKB">
        <authorList>
            <consortium name="Ensembl"/>
        </authorList>
    </citation>
    <scope>IDENTIFICATION</scope>
</reference>
<feature type="coiled-coil region" evidence="8">
    <location>
        <begin position="195"/>
        <end position="258"/>
    </location>
</feature>
<feature type="region of interest" description="Disordered" evidence="9">
    <location>
        <begin position="30"/>
        <end position="73"/>
    </location>
</feature>
<evidence type="ECO:0000313" key="10">
    <source>
        <dbReference type="Ensembl" id="ENSONIP00000036823.1"/>
    </source>
</evidence>
<dbReference type="InParanoid" id="A0A669BN69"/>
<dbReference type="GO" id="GO:0097546">
    <property type="term" value="C:ciliary base"/>
    <property type="evidence" value="ECO:0007669"/>
    <property type="project" value="TreeGrafter"/>
</dbReference>
<sequence>MTFLTVKMQLVAVASPTDTLLKYDNPVLVNKSTDRKSPKGRPLKVSPQQPIDSTPVPPPPKPKSASTEATKQENEEILNLILPPREWMEGNQLWVQKVSSTPCTRTDVLHLEELLDTKLQERQARETGICPVRRALYSQCFDELIRQVTINCAERGMLLWRVRDEIQMTIAAYQTVYESSIAYGMRKTLQAKKGKADMKNRILELENEKQELKKALNEEKAKCETVEKIEAEKRQLEEKRHNEEIQLLKRTNQQLKVTFSITHQRIIIVDCIV</sequence>
<evidence type="ECO:0000256" key="9">
    <source>
        <dbReference type="SAM" id="MobiDB-lite"/>
    </source>
</evidence>
<evidence type="ECO:0000256" key="2">
    <source>
        <dbReference type="ARBA" id="ARBA00023054"/>
    </source>
</evidence>
<evidence type="ECO:0000256" key="6">
    <source>
        <dbReference type="ARBA" id="ARBA00042417"/>
    </source>
</evidence>
<evidence type="ECO:0000256" key="4">
    <source>
        <dbReference type="ARBA" id="ARBA00038114"/>
    </source>
</evidence>
<evidence type="ECO:0000256" key="7">
    <source>
        <dbReference type="ARBA" id="ARBA00043925"/>
    </source>
</evidence>
<dbReference type="OMA" id="QVTIICA"/>
<dbReference type="Pfam" id="PF10211">
    <property type="entry name" value="Ax_dynein_light"/>
    <property type="match status" value="1"/>
</dbReference>
<keyword evidence="11" id="KW-1185">Reference proteome</keyword>
<keyword evidence="2 8" id="KW-0175">Coiled coil</keyword>
<keyword evidence="1" id="KW-0243">Dynein</keyword>
<evidence type="ECO:0000256" key="1">
    <source>
        <dbReference type="ARBA" id="ARBA00023017"/>
    </source>
</evidence>
<proteinExistence type="inferred from homology"/>
<name>A0A669BN69_ORENI</name>
<dbReference type="InterPro" id="IPR019347">
    <property type="entry name" value="Axonemal_dynein_light_chain"/>
</dbReference>
<accession>A0A669BN69</accession>
<comment type="function">
    <text evidence="7">Involved in sperm flagellum assembly.</text>
</comment>
<evidence type="ECO:0000256" key="5">
    <source>
        <dbReference type="ARBA" id="ARBA00039799"/>
    </source>
</evidence>
<dbReference type="Proteomes" id="UP000005207">
    <property type="component" value="Linkage group LG11"/>
</dbReference>
<reference evidence="11" key="1">
    <citation type="submission" date="2012-01" db="EMBL/GenBank/DDBJ databases">
        <title>The Genome Sequence of Oreochromis niloticus (Nile Tilapia).</title>
        <authorList>
            <consortium name="Broad Institute Genome Assembly Team"/>
            <consortium name="Broad Institute Sequencing Platform"/>
            <person name="Di Palma F."/>
            <person name="Johnson J."/>
            <person name="Lander E.S."/>
            <person name="Lindblad-Toh K."/>
        </authorList>
    </citation>
    <scope>NUCLEOTIDE SEQUENCE [LARGE SCALE GENOMIC DNA]</scope>
</reference>
<dbReference type="GO" id="GO:0045504">
    <property type="term" value="F:dynein heavy chain binding"/>
    <property type="evidence" value="ECO:0007669"/>
    <property type="project" value="TreeGrafter"/>
</dbReference>
<comment type="similarity">
    <text evidence="4">Belongs to the inner dynein arm light chain family.</text>
</comment>
<dbReference type="FunCoup" id="A0A669BN69">
    <property type="interactions" value="160"/>
</dbReference>
<organism evidence="10 11">
    <name type="scientific">Oreochromis niloticus</name>
    <name type="common">Nile tilapia</name>
    <name type="synonym">Tilapia nilotica</name>
    <dbReference type="NCBI Taxonomy" id="8128"/>
    <lineage>
        <taxon>Eukaryota</taxon>
        <taxon>Metazoa</taxon>
        <taxon>Chordata</taxon>
        <taxon>Craniata</taxon>
        <taxon>Vertebrata</taxon>
        <taxon>Euteleostomi</taxon>
        <taxon>Actinopterygii</taxon>
        <taxon>Neopterygii</taxon>
        <taxon>Teleostei</taxon>
        <taxon>Neoteleostei</taxon>
        <taxon>Acanthomorphata</taxon>
        <taxon>Ovalentaria</taxon>
        <taxon>Cichlomorphae</taxon>
        <taxon>Cichliformes</taxon>
        <taxon>Cichlidae</taxon>
        <taxon>African cichlids</taxon>
        <taxon>Pseudocrenilabrinae</taxon>
        <taxon>Oreochromini</taxon>
        <taxon>Oreochromis</taxon>
    </lineage>
</organism>
<dbReference type="Ensembl" id="ENSONIT00000045798.1">
    <property type="protein sequence ID" value="ENSONIP00000036823.1"/>
    <property type="gene ID" value="ENSONIG00000016300.2"/>
</dbReference>
<dbReference type="AlphaFoldDB" id="A0A669BN69"/>
<dbReference type="GeneTree" id="ENSGT00390000003012"/>
<dbReference type="GO" id="GO:0030286">
    <property type="term" value="C:dynein complex"/>
    <property type="evidence" value="ECO:0007669"/>
    <property type="project" value="UniProtKB-KW"/>
</dbReference>
<evidence type="ECO:0000313" key="11">
    <source>
        <dbReference type="Proteomes" id="UP000005207"/>
    </source>
</evidence>
<gene>
    <name evidence="10" type="primary">DNALI1</name>
    <name evidence="10" type="synonym">dnali1</name>
</gene>